<dbReference type="AlphaFoldDB" id="A0A0E9RDP0"/>
<reference evidence="1" key="2">
    <citation type="journal article" date="2015" name="Fish Shellfish Immunol.">
        <title>Early steps in the European eel (Anguilla anguilla)-Vibrio vulnificus interaction in the gills: Role of the RtxA13 toxin.</title>
        <authorList>
            <person name="Callol A."/>
            <person name="Pajuelo D."/>
            <person name="Ebbesson L."/>
            <person name="Teles M."/>
            <person name="MacKenzie S."/>
            <person name="Amaro C."/>
        </authorList>
    </citation>
    <scope>NUCLEOTIDE SEQUENCE</scope>
</reference>
<proteinExistence type="predicted"/>
<sequence>MRAQLLSFHTNNYTFSARARKLIQRCVNVFNLA</sequence>
<name>A0A0E9RDP0_ANGAN</name>
<dbReference type="EMBL" id="GBXM01081972">
    <property type="protein sequence ID" value="JAH26605.1"/>
    <property type="molecule type" value="Transcribed_RNA"/>
</dbReference>
<evidence type="ECO:0000313" key="1">
    <source>
        <dbReference type="EMBL" id="JAH26605.1"/>
    </source>
</evidence>
<accession>A0A0E9RDP0</accession>
<reference evidence="1" key="1">
    <citation type="submission" date="2014-11" db="EMBL/GenBank/DDBJ databases">
        <authorList>
            <person name="Amaro Gonzalez C."/>
        </authorList>
    </citation>
    <scope>NUCLEOTIDE SEQUENCE</scope>
</reference>
<organism evidence="1">
    <name type="scientific">Anguilla anguilla</name>
    <name type="common">European freshwater eel</name>
    <name type="synonym">Muraena anguilla</name>
    <dbReference type="NCBI Taxonomy" id="7936"/>
    <lineage>
        <taxon>Eukaryota</taxon>
        <taxon>Metazoa</taxon>
        <taxon>Chordata</taxon>
        <taxon>Craniata</taxon>
        <taxon>Vertebrata</taxon>
        <taxon>Euteleostomi</taxon>
        <taxon>Actinopterygii</taxon>
        <taxon>Neopterygii</taxon>
        <taxon>Teleostei</taxon>
        <taxon>Anguilliformes</taxon>
        <taxon>Anguillidae</taxon>
        <taxon>Anguilla</taxon>
    </lineage>
</organism>
<protein>
    <submittedName>
        <fullName evidence="1">Uncharacterized protein</fullName>
    </submittedName>
</protein>